<dbReference type="AlphaFoldDB" id="A0A840IEA3"/>
<feature type="compositionally biased region" description="Basic residues" evidence="1">
    <location>
        <begin position="44"/>
        <end position="61"/>
    </location>
</feature>
<dbReference type="SUPFAM" id="SSF54001">
    <property type="entry name" value="Cysteine proteinases"/>
    <property type="match status" value="1"/>
</dbReference>
<keyword evidence="2" id="KW-0732">Signal</keyword>
<accession>A0A840IEA3</accession>
<dbReference type="GO" id="GO:0016787">
    <property type="term" value="F:hydrolase activity"/>
    <property type="evidence" value="ECO:0007669"/>
    <property type="project" value="UniProtKB-KW"/>
</dbReference>
<keyword evidence="4" id="KW-1185">Reference proteome</keyword>
<sequence>MRAPTLVVLGLLMFAVALTPATAAAVTGGAGLASDVTTSTPKGKPAKKAKKKKAKKKRSQAKKPAGAPEGHEAQRRQPGAAAGGAAYGYVPPADPRPTVPGSRAVFRGGIAYAPAAAPLEVQEAVWAANELLDKPYLYGGGHKSFRSAGYDCSGTVSYALNGAGLLDTPLDSTGFMSWGASGKGRWITVYTNPGHAFVVIAGLRLDTSGPGEKGPRWRPGRYSTAGFKVRHPENY</sequence>
<dbReference type="EMBL" id="JACHNU010000002">
    <property type="protein sequence ID" value="MBB4662571.1"/>
    <property type="molecule type" value="Genomic_DNA"/>
</dbReference>
<organism evidence="3 4">
    <name type="scientific">Conexibacter arvalis</name>
    <dbReference type="NCBI Taxonomy" id="912552"/>
    <lineage>
        <taxon>Bacteria</taxon>
        <taxon>Bacillati</taxon>
        <taxon>Actinomycetota</taxon>
        <taxon>Thermoleophilia</taxon>
        <taxon>Solirubrobacterales</taxon>
        <taxon>Conexibacteraceae</taxon>
        <taxon>Conexibacter</taxon>
    </lineage>
</organism>
<evidence type="ECO:0000256" key="2">
    <source>
        <dbReference type="SAM" id="SignalP"/>
    </source>
</evidence>
<feature type="signal peptide" evidence="2">
    <location>
        <begin position="1"/>
        <end position="23"/>
    </location>
</feature>
<protein>
    <submittedName>
        <fullName evidence="3">Cell wall-associated NlpC family hydrolase</fullName>
    </submittedName>
</protein>
<feature type="chain" id="PRO_5038494380" evidence="2">
    <location>
        <begin position="24"/>
        <end position="235"/>
    </location>
</feature>
<dbReference type="InterPro" id="IPR038765">
    <property type="entry name" value="Papain-like_cys_pep_sf"/>
</dbReference>
<keyword evidence="3" id="KW-0378">Hydrolase</keyword>
<reference evidence="3 4" key="1">
    <citation type="submission" date="2020-08" db="EMBL/GenBank/DDBJ databases">
        <title>Genomic Encyclopedia of Archaeal and Bacterial Type Strains, Phase II (KMG-II): from individual species to whole genera.</title>
        <authorList>
            <person name="Goeker M."/>
        </authorList>
    </citation>
    <scope>NUCLEOTIDE SEQUENCE [LARGE SCALE GENOMIC DNA]</scope>
    <source>
        <strain evidence="3 4">DSM 23288</strain>
    </source>
</reference>
<name>A0A840IEA3_9ACTN</name>
<comment type="caution">
    <text evidence="3">The sequence shown here is derived from an EMBL/GenBank/DDBJ whole genome shotgun (WGS) entry which is preliminary data.</text>
</comment>
<feature type="region of interest" description="Disordered" evidence="1">
    <location>
        <begin position="30"/>
        <end position="93"/>
    </location>
</feature>
<evidence type="ECO:0000313" key="3">
    <source>
        <dbReference type="EMBL" id="MBB4662571.1"/>
    </source>
</evidence>
<gene>
    <name evidence="3" type="ORF">BDZ31_002157</name>
</gene>
<evidence type="ECO:0000256" key="1">
    <source>
        <dbReference type="SAM" id="MobiDB-lite"/>
    </source>
</evidence>
<dbReference type="Gene3D" id="3.90.1720.10">
    <property type="entry name" value="endopeptidase domain like (from Nostoc punctiforme)"/>
    <property type="match status" value="1"/>
</dbReference>
<proteinExistence type="predicted"/>
<evidence type="ECO:0000313" key="4">
    <source>
        <dbReference type="Proteomes" id="UP000585272"/>
    </source>
</evidence>
<dbReference type="Proteomes" id="UP000585272">
    <property type="component" value="Unassembled WGS sequence"/>
</dbReference>
<dbReference type="RefSeq" id="WP_183341842.1">
    <property type="nucleotide sequence ID" value="NZ_JACHNU010000002.1"/>
</dbReference>